<sequence length="313" mass="35205">MKKGFTILGIIIFCIISLMIITLNFLSHQSVNPRNFQEKTEMGGEIEQKYMANGSYEVAKKEEGTLLNFGKFLIFYPKELETSDKQYPVIVIANGTGVPLSKFPAIAEHYASWGFIVIGTEEPHSWNAFGAEMSIRYLERMNANQEVADKESLFYQKVDFENVGIVGHSQGGVGVINAITDTQHKDIYKTAVALSPTNKELAHNLFWDYDATKITIPIMLISGQGGGDDWVVTGDQLVDIANDIPSNKLAMRRKNTPHGEVLYKPDGYTMAWFMWQLQGDTEAAQAFIGDKPEILTNPYYTDQLIELEIDRKE</sequence>
<name>A0A2Z5U341_9STRE</name>
<dbReference type="InterPro" id="IPR029058">
    <property type="entry name" value="AB_hydrolase_fold"/>
</dbReference>
<feature type="domain" description="PET hydrolase/cutinase-like" evidence="2">
    <location>
        <begin position="52"/>
        <end position="224"/>
    </location>
</feature>
<accession>A0A2Z5U341</accession>
<dbReference type="Proteomes" id="UP000269331">
    <property type="component" value="Chromosome"/>
</dbReference>
<evidence type="ECO:0000259" key="2">
    <source>
        <dbReference type="Pfam" id="PF12740"/>
    </source>
</evidence>
<dbReference type="PANTHER" id="PTHR33428">
    <property type="entry name" value="CHLOROPHYLLASE-2, CHLOROPLASTIC"/>
    <property type="match status" value="1"/>
</dbReference>
<proteinExistence type="predicted"/>
<reference evidence="3 4" key="1">
    <citation type="journal article" date="2018" name="Genome Biol. Evol.">
        <title>Complete Genome Sequence of Streptococcus ruminantium sp. nov. GUT-187T (=DSM 104980T =JCM 31869T), the Type Strain of S. ruminantium, and Comparison with Genome Sequences of Streptococcus suis Strains.</title>
        <authorList>
            <person name="Tohya M."/>
            <person name="Sekizaki T."/>
            <person name="Miyoshi-Akiyama T."/>
        </authorList>
    </citation>
    <scope>NUCLEOTIDE SEQUENCE [LARGE SCALE GENOMIC DNA]</scope>
    <source>
        <strain evidence="3 4">GUT187T</strain>
    </source>
</reference>
<dbReference type="SUPFAM" id="SSF53474">
    <property type="entry name" value="alpha/beta-Hydrolases"/>
    <property type="match status" value="1"/>
</dbReference>
<keyword evidence="3" id="KW-0378">Hydrolase</keyword>
<dbReference type="RefSeq" id="WP_120171517.1">
    <property type="nucleotide sequence ID" value="NZ_AP018400.1"/>
</dbReference>
<dbReference type="EMBL" id="AP018400">
    <property type="protein sequence ID" value="BBA92303.1"/>
    <property type="molecule type" value="Genomic_DNA"/>
</dbReference>
<dbReference type="AlphaFoldDB" id="A0A2Z5U341"/>
<protein>
    <submittedName>
        <fullName evidence="3">Alpha/beta hydrolase</fullName>
    </submittedName>
</protein>
<dbReference type="Gene3D" id="3.40.50.1820">
    <property type="entry name" value="alpha/beta hydrolase"/>
    <property type="match status" value="1"/>
</dbReference>
<organism evidence="3 4">
    <name type="scientific">Streptococcus ruminantium</name>
    <dbReference type="NCBI Taxonomy" id="1917441"/>
    <lineage>
        <taxon>Bacteria</taxon>
        <taxon>Bacillati</taxon>
        <taxon>Bacillota</taxon>
        <taxon>Bacilli</taxon>
        <taxon>Lactobacillales</taxon>
        <taxon>Streptococcaceae</taxon>
        <taxon>Streptococcus</taxon>
    </lineage>
</organism>
<feature type="transmembrane region" description="Helical" evidence="1">
    <location>
        <begin position="7"/>
        <end position="26"/>
    </location>
</feature>
<evidence type="ECO:0000313" key="3">
    <source>
        <dbReference type="EMBL" id="BBA92303.1"/>
    </source>
</evidence>
<dbReference type="KEGG" id="srq:SR187_3470"/>
<gene>
    <name evidence="3" type="ORF">SR187_3470</name>
</gene>
<keyword evidence="1" id="KW-1133">Transmembrane helix</keyword>
<keyword evidence="1" id="KW-0812">Transmembrane</keyword>
<dbReference type="OrthoDB" id="9812672at2"/>
<keyword evidence="1" id="KW-0472">Membrane</keyword>
<dbReference type="PANTHER" id="PTHR33428:SF14">
    <property type="entry name" value="CARBOXYLESTERASE TYPE B DOMAIN-CONTAINING PROTEIN"/>
    <property type="match status" value="1"/>
</dbReference>
<dbReference type="GO" id="GO:0016787">
    <property type="term" value="F:hydrolase activity"/>
    <property type="evidence" value="ECO:0007669"/>
    <property type="project" value="UniProtKB-KW"/>
</dbReference>
<dbReference type="InterPro" id="IPR041127">
    <property type="entry name" value="PET_hydrolase/cutinase-like"/>
</dbReference>
<dbReference type="GeneID" id="52229260"/>
<dbReference type="Pfam" id="PF12740">
    <property type="entry name" value="PETase"/>
    <property type="match status" value="1"/>
</dbReference>
<evidence type="ECO:0000256" key="1">
    <source>
        <dbReference type="SAM" id="Phobius"/>
    </source>
</evidence>
<evidence type="ECO:0000313" key="4">
    <source>
        <dbReference type="Proteomes" id="UP000269331"/>
    </source>
</evidence>